<sequence>MTAKRKMTGWLLAMVLLLTTAFPSGAFAATGDVVSIDIEGSGTTVELTVGKTKQLKVWGTTEGSTVKKDLTNAVSWSSSDSEVIKVTNGFLTSLKAGTVTIWADHAQGPKSSIQVTAKDSYKELTLEYSQKGKYKLGSSDKYLTVKALAAIEGSEGATKDVTADTDWSSSNSGVLTIEKGQITLVGEGTATITAKYSGLTATYKATVSSPYSELTLKYLVKGSDGVVKELPAEDIELVVGDSEAELKAESTSASDSTSKSDVSDKATWTSSDTAVATVEKGKIKALTVGKTTITVDYLGVKAQTDVYVRTPFEAILLDPSGDQSMFIGETLEVDAEVRSGVNESVIVSSDATWTSSNPLVATVSGGDISAKTAGTTTIKVSYKGISKSFKVTVNPTITKLAIEKKELDLFKGESISLPKVTATKLDEEEVDFSKEVKWTSSNEEVAKIKDGKIVAEDKGTVTLTAKLPETGVTSPAQIRSTEITVTLTVKEKVLALITEDEKLSIVIGEETKLPEVNAVWEDGEEASISDSIEWSVSGSNAVIKTTDNGKMIKGLTKGTASLKGTYSNKTISIPVTIEQKIVKVVVDPVNITLNVKKTKAIKVTGFYKDGKTVNLSSKVGWESSNPEVATISSTSVKAVAEGTATLKGSYQGYDVSVKVSVVPKLMKLTVDEKSLKLAPGSAKTVVVTAEYDNGKKSSVTGSASWTSSKPSVAKVTAGKIEAVAKGSATIKGVYDGKTVTVRVTVK</sequence>
<dbReference type="EMBL" id="BOSL01000002">
    <property type="protein sequence ID" value="GIP51795.1"/>
    <property type="molecule type" value="Genomic_DNA"/>
</dbReference>
<comment type="caution">
    <text evidence="4">The sequence shown here is derived from an EMBL/GenBank/DDBJ whole genome shotgun (WGS) entry which is preliminary data.</text>
</comment>
<dbReference type="InterPro" id="IPR008964">
    <property type="entry name" value="Invasin/intimin_cell_adhesion"/>
</dbReference>
<dbReference type="Gene3D" id="2.60.40.1080">
    <property type="match status" value="8"/>
</dbReference>
<feature type="domain" description="BIG2" evidence="3">
    <location>
        <begin position="224"/>
        <end position="307"/>
    </location>
</feature>
<dbReference type="RefSeq" id="WP_213653873.1">
    <property type="nucleotide sequence ID" value="NZ_BOSL01000002.1"/>
</dbReference>
<feature type="domain" description="BIG2" evidence="3">
    <location>
        <begin position="396"/>
        <end position="477"/>
    </location>
</feature>
<feature type="domain" description="BIG2" evidence="3">
    <location>
        <begin position="664"/>
        <end position="744"/>
    </location>
</feature>
<accession>A0ABQ4M724</accession>
<feature type="compositionally biased region" description="Low complexity" evidence="1">
    <location>
        <begin position="249"/>
        <end position="260"/>
    </location>
</feature>
<evidence type="ECO:0000313" key="5">
    <source>
        <dbReference type="Proteomes" id="UP000679992"/>
    </source>
</evidence>
<proteinExistence type="predicted"/>
<dbReference type="InterPro" id="IPR003343">
    <property type="entry name" value="Big_2"/>
</dbReference>
<feature type="domain" description="BIG2" evidence="3">
    <location>
        <begin position="32"/>
        <end position="115"/>
    </location>
</feature>
<evidence type="ECO:0000313" key="4">
    <source>
        <dbReference type="EMBL" id="GIP51795.1"/>
    </source>
</evidence>
<feature type="domain" description="BIG2" evidence="3">
    <location>
        <begin position="580"/>
        <end position="660"/>
    </location>
</feature>
<dbReference type="SUPFAM" id="SSF49373">
    <property type="entry name" value="Invasin/intimin cell-adhesion fragments"/>
    <property type="match status" value="7"/>
</dbReference>
<dbReference type="SMART" id="SM00635">
    <property type="entry name" value="BID_2"/>
    <property type="match status" value="7"/>
</dbReference>
<dbReference type="Proteomes" id="UP000679992">
    <property type="component" value="Unassembled WGS sequence"/>
</dbReference>
<name>A0ABQ4M724_9BACL</name>
<evidence type="ECO:0000259" key="3">
    <source>
        <dbReference type="SMART" id="SM00635"/>
    </source>
</evidence>
<keyword evidence="2" id="KW-0732">Signal</keyword>
<evidence type="ECO:0000256" key="1">
    <source>
        <dbReference type="SAM" id="MobiDB-lite"/>
    </source>
</evidence>
<feature type="chain" id="PRO_5046693072" description="BIG2 domain-containing protein" evidence="2">
    <location>
        <begin position="29"/>
        <end position="746"/>
    </location>
</feature>
<reference evidence="4 5" key="1">
    <citation type="submission" date="2021-03" db="EMBL/GenBank/DDBJ databases">
        <title>Antimicrobial resistance genes in bacteria isolated from Japanese honey, and their potential for conferring macrolide and lincosamide resistance in the American foulbrood pathogen Paenibacillus larvae.</title>
        <authorList>
            <person name="Okamoto M."/>
            <person name="Kumagai M."/>
            <person name="Kanamori H."/>
            <person name="Takamatsu D."/>
        </authorList>
    </citation>
    <scope>NUCLEOTIDE SEQUENCE [LARGE SCALE GENOMIC DNA]</scope>
    <source>
        <strain evidence="4 5">J42TS3</strain>
    </source>
</reference>
<dbReference type="Pfam" id="PF02368">
    <property type="entry name" value="Big_2"/>
    <property type="match status" value="2"/>
</dbReference>
<feature type="domain" description="BIG2" evidence="3">
    <location>
        <begin position="130"/>
        <end position="205"/>
    </location>
</feature>
<evidence type="ECO:0000256" key="2">
    <source>
        <dbReference type="SAM" id="SignalP"/>
    </source>
</evidence>
<keyword evidence="5" id="KW-1185">Reference proteome</keyword>
<feature type="domain" description="BIG2" evidence="3">
    <location>
        <begin position="311"/>
        <end position="392"/>
    </location>
</feature>
<organism evidence="4 5">
    <name type="scientific">Paenibacillus vini</name>
    <dbReference type="NCBI Taxonomy" id="1476024"/>
    <lineage>
        <taxon>Bacteria</taxon>
        <taxon>Bacillati</taxon>
        <taxon>Bacillota</taxon>
        <taxon>Bacilli</taxon>
        <taxon>Bacillales</taxon>
        <taxon>Paenibacillaceae</taxon>
        <taxon>Paenibacillus</taxon>
    </lineage>
</organism>
<protein>
    <recommendedName>
        <fullName evidence="3">BIG2 domain-containing protein</fullName>
    </recommendedName>
</protein>
<feature type="region of interest" description="Disordered" evidence="1">
    <location>
        <begin position="247"/>
        <end position="266"/>
    </location>
</feature>
<feature type="signal peptide" evidence="2">
    <location>
        <begin position="1"/>
        <end position="28"/>
    </location>
</feature>
<gene>
    <name evidence="4" type="ORF">J42TS3_08300</name>
</gene>